<dbReference type="Gene3D" id="1.10.150.650">
    <property type="match status" value="1"/>
</dbReference>
<comment type="caution">
    <text evidence="4">The sequence shown here is derived from an EMBL/GenBank/DDBJ whole genome shotgun (WGS) entry which is preliminary data.</text>
</comment>
<feature type="region of interest" description="Disordered" evidence="2">
    <location>
        <begin position="747"/>
        <end position="778"/>
    </location>
</feature>
<proteinExistence type="predicted"/>
<feature type="domain" description="Serine/threonine specific protein phosphatases" evidence="3">
    <location>
        <begin position="487"/>
        <end position="915"/>
    </location>
</feature>
<dbReference type="Gene3D" id="3.60.21.10">
    <property type="match status" value="2"/>
</dbReference>
<protein>
    <submittedName>
        <fullName evidence="4">Serine/threonine-protein phosphatase</fullName>
        <ecNumber evidence="4">3.1.3.16</ecNumber>
    </submittedName>
</protein>
<evidence type="ECO:0000256" key="1">
    <source>
        <dbReference type="SAM" id="Coils"/>
    </source>
</evidence>
<dbReference type="InterPro" id="IPR016195">
    <property type="entry name" value="Pol/histidinol_Pase-like"/>
</dbReference>
<feature type="region of interest" description="Disordered" evidence="2">
    <location>
        <begin position="1077"/>
        <end position="1145"/>
    </location>
</feature>
<feature type="compositionally biased region" description="Basic and acidic residues" evidence="2">
    <location>
        <begin position="935"/>
        <end position="951"/>
    </location>
</feature>
<sequence length="1145" mass="129068">MSKPEIDGIESLHNHTTTSDGLLTHFEFLEQARDNGFAVVAFTDHDALPPLHVVEELQQPKWKADFPTKYIWGIEMTSSPPKETGMTLSDFHVVGLFVDPKNERLRQYCANAQHARKERMKFIVEGLKKHGFKITEEDCLRESGGESVGRPHIVRALQAYPENDTVMTKLVEDFETATVANPSLKEKYPEVQTGPNLWRSIYQILLKKDAFFPDAYMDIERADLVEAADLIHEAGGIAILAHYFTVQRSVTLEMCREWMKKGYLDGMETFYGLGMRSDNPTQFDEQKEAIKKMCIEEQKVWFVGGGDIHQPEGIKLYAESKKASTKINDDEKVLNEKNEHIADLEASLLRLTAAQEEGRYRISDDETGDFEHNEDIQVIADLEAQLKELKANNILLQNQLRLAKIEGKREYSHTIGKKYQVSQHAAIFRTDEAMSIPGKVQSDDTETVIQEDGDFYMERAIPAVGIIGQLLSAFESNDLKSPPKLANAADAVIALCEEARSIFALEQKVLFLRSPIYIFGDIHGNYKDLQFYMNRFNPIGRLGFIPHKLLFLGDYVDRGTHSVQVVLRLFLDKICTRNKIFLLRGNHELSYVNSQIEVYGYTCLRVQCASIFKDRGEEVFWAINRAFDCLPIAAIIDKELICMHGGVPRPNYQEPSSYPVPDPLIRLPKAERQGMDGTSVLNSARMNSSATFYPGTFASPSSILNDPSNLPSFNSFAHYFTDGTKPLSPKPKMSTVNLSALLPPPSKKFETTSSPTQAPVQSRPFLRSPSTLSLNSPHSGYQTTMLSLDDRLAAILRFPPSLPGTIEFSEECQLLSDVLWGDPAPSNRLLDEDGFCVGDRGEESYMFGEIATKRFLEANQLTMLIRGHEDRHSGMEVSQNQMVFTVFSSSNYRDSNSAACLFCFEKRIHVVVKQSHMPKSLTHDTNAPRYPTVLNKKEQEKKGRSQNRRPELFSQQSKNGGYRAKTDKAKDVFESPLQTRSFSNSRVPIRTQKQVKTEKRSESRDRKEAPVPNRFGWKVARSESDDEDLLAISRDRPQTFSPKSHNQQSHSSISSLQKTEDTDALARKAITAPSEPRTRFGFGIKKPPTIAPRVGRKQTWNSQFPPATNQSKIPGFADTTPLQSDRENDDLSLPKLGDVGLSMSG</sequence>
<feature type="compositionally biased region" description="Polar residues" evidence="2">
    <location>
        <begin position="976"/>
        <end position="994"/>
    </location>
</feature>
<feature type="compositionally biased region" description="Basic and acidic residues" evidence="2">
    <location>
        <begin position="995"/>
        <end position="1009"/>
    </location>
</feature>
<reference evidence="4 5" key="1">
    <citation type="journal article" date="2022" name="bioRxiv">
        <title>Genomics of Preaxostyla Flagellates Illuminates Evolutionary Transitions and the Path Towards Mitochondrial Loss.</title>
        <authorList>
            <person name="Novak L.V.F."/>
            <person name="Treitli S.C."/>
            <person name="Pyrih J."/>
            <person name="Halakuc P."/>
            <person name="Pipaliya S.V."/>
            <person name="Vacek V."/>
            <person name="Brzon O."/>
            <person name="Soukal P."/>
            <person name="Eme L."/>
            <person name="Dacks J.B."/>
            <person name="Karnkowska A."/>
            <person name="Elias M."/>
            <person name="Hampl V."/>
        </authorList>
    </citation>
    <scope>NUCLEOTIDE SEQUENCE [LARGE SCALE GENOMIC DNA]</scope>
    <source>
        <strain evidence="4">NAU3</strain>
        <tissue evidence="4">Gut</tissue>
    </source>
</reference>
<feature type="compositionally biased region" description="Polar residues" evidence="2">
    <location>
        <begin position="1098"/>
        <end position="1112"/>
    </location>
</feature>
<dbReference type="InterPro" id="IPR029052">
    <property type="entry name" value="Metallo-depent_PP-like"/>
</dbReference>
<feature type="region of interest" description="Disordered" evidence="2">
    <location>
        <begin position="916"/>
        <end position="1063"/>
    </location>
</feature>
<dbReference type="SUPFAM" id="SSF89550">
    <property type="entry name" value="PHP domain-like"/>
    <property type="match status" value="1"/>
</dbReference>
<evidence type="ECO:0000259" key="3">
    <source>
        <dbReference type="SMART" id="SM00156"/>
    </source>
</evidence>
<evidence type="ECO:0000313" key="4">
    <source>
        <dbReference type="EMBL" id="KAK2956130.1"/>
    </source>
</evidence>
<feature type="compositionally biased region" description="Basic and acidic residues" evidence="2">
    <location>
        <begin position="964"/>
        <end position="973"/>
    </location>
</feature>
<keyword evidence="5" id="KW-1185">Reference proteome</keyword>
<dbReference type="PRINTS" id="PR00114">
    <property type="entry name" value="STPHPHTASE"/>
</dbReference>
<dbReference type="GO" id="GO:0004722">
    <property type="term" value="F:protein serine/threonine phosphatase activity"/>
    <property type="evidence" value="ECO:0007669"/>
    <property type="project" value="UniProtKB-EC"/>
</dbReference>
<evidence type="ECO:0000256" key="2">
    <source>
        <dbReference type="SAM" id="MobiDB-lite"/>
    </source>
</evidence>
<keyword evidence="4" id="KW-0378">Hydrolase</keyword>
<dbReference type="Proteomes" id="UP001281761">
    <property type="component" value="Unassembled WGS sequence"/>
</dbReference>
<dbReference type="InterPro" id="IPR004843">
    <property type="entry name" value="Calcineurin-like_PHP"/>
</dbReference>
<dbReference type="InterPro" id="IPR050341">
    <property type="entry name" value="PP1_catalytic_subunit"/>
</dbReference>
<dbReference type="Pfam" id="PF00149">
    <property type="entry name" value="Metallophos"/>
    <property type="match status" value="1"/>
</dbReference>
<dbReference type="EMBL" id="JARBJD010000059">
    <property type="protein sequence ID" value="KAK2956130.1"/>
    <property type="molecule type" value="Genomic_DNA"/>
</dbReference>
<feature type="compositionally biased region" description="Polar residues" evidence="2">
    <location>
        <begin position="768"/>
        <end position="778"/>
    </location>
</feature>
<evidence type="ECO:0000313" key="5">
    <source>
        <dbReference type="Proteomes" id="UP001281761"/>
    </source>
</evidence>
<dbReference type="PANTHER" id="PTHR11668:SF496">
    <property type="entry name" value="SERINE_THREONINE-PROTEIN PHOSPHATASE"/>
    <property type="match status" value="1"/>
</dbReference>
<feature type="compositionally biased region" description="Polar residues" evidence="2">
    <location>
        <begin position="751"/>
        <end position="760"/>
    </location>
</feature>
<feature type="compositionally biased region" description="Low complexity" evidence="2">
    <location>
        <begin position="1044"/>
        <end position="1055"/>
    </location>
</feature>
<dbReference type="EC" id="3.1.3.16" evidence="4"/>
<dbReference type="InterPro" id="IPR006186">
    <property type="entry name" value="Ser/Thr-sp_prot-phosphatase"/>
</dbReference>
<feature type="coiled-coil region" evidence="1">
    <location>
        <begin position="327"/>
        <end position="406"/>
    </location>
</feature>
<name>A0ABQ9XXB8_9EUKA</name>
<dbReference type="PANTHER" id="PTHR11668">
    <property type="entry name" value="SERINE/THREONINE PROTEIN PHOSPHATASE"/>
    <property type="match status" value="1"/>
</dbReference>
<dbReference type="Gene3D" id="3.20.20.140">
    <property type="entry name" value="Metal-dependent hydrolases"/>
    <property type="match status" value="1"/>
</dbReference>
<dbReference type="CDD" id="cd00144">
    <property type="entry name" value="MPP_PPP_family"/>
    <property type="match status" value="1"/>
</dbReference>
<organism evidence="4 5">
    <name type="scientific">Blattamonas nauphoetae</name>
    <dbReference type="NCBI Taxonomy" id="2049346"/>
    <lineage>
        <taxon>Eukaryota</taxon>
        <taxon>Metamonada</taxon>
        <taxon>Preaxostyla</taxon>
        <taxon>Oxymonadida</taxon>
        <taxon>Blattamonas</taxon>
    </lineage>
</organism>
<dbReference type="SUPFAM" id="SSF56300">
    <property type="entry name" value="Metallo-dependent phosphatases"/>
    <property type="match status" value="1"/>
</dbReference>
<dbReference type="SMART" id="SM00156">
    <property type="entry name" value="PP2Ac"/>
    <property type="match status" value="1"/>
</dbReference>
<gene>
    <name evidence="4" type="ORF">BLNAU_8910</name>
</gene>
<accession>A0ABQ9XXB8</accession>
<keyword evidence="1" id="KW-0175">Coiled coil</keyword>